<comment type="caution">
    <text evidence="2">The sequence shown here is derived from an EMBL/GenBank/DDBJ whole genome shotgun (WGS) entry which is preliminary data.</text>
</comment>
<protein>
    <submittedName>
        <fullName evidence="2">Uncharacterized protein</fullName>
    </submittedName>
</protein>
<dbReference type="Proteomes" id="UP001362999">
    <property type="component" value="Unassembled WGS sequence"/>
</dbReference>
<reference evidence="2 3" key="1">
    <citation type="journal article" date="2024" name="J Genomics">
        <title>Draft genome sequencing and assembly of Favolaschia claudopus CIRM-BRFM 2984 isolated from oak limbs.</title>
        <authorList>
            <person name="Navarro D."/>
            <person name="Drula E."/>
            <person name="Chaduli D."/>
            <person name="Cazenave R."/>
            <person name="Ahrendt S."/>
            <person name="Wang J."/>
            <person name="Lipzen A."/>
            <person name="Daum C."/>
            <person name="Barry K."/>
            <person name="Grigoriev I.V."/>
            <person name="Favel A."/>
            <person name="Rosso M.N."/>
            <person name="Martin F."/>
        </authorList>
    </citation>
    <scope>NUCLEOTIDE SEQUENCE [LARGE SCALE GENOMIC DNA]</scope>
    <source>
        <strain evidence="2 3">CIRM-BRFM 2984</strain>
    </source>
</reference>
<keyword evidence="3" id="KW-1185">Reference proteome</keyword>
<feature type="region of interest" description="Disordered" evidence="1">
    <location>
        <begin position="153"/>
        <end position="260"/>
    </location>
</feature>
<organism evidence="2 3">
    <name type="scientific">Favolaschia claudopus</name>
    <dbReference type="NCBI Taxonomy" id="2862362"/>
    <lineage>
        <taxon>Eukaryota</taxon>
        <taxon>Fungi</taxon>
        <taxon>Dikarya</taxon>
        <taxon>Basidiomycota</taxon>
        <taxon>Agaricomycotina</taxon>
        <taxon>Agaricomycetes</taxon>
        <taxon>Agaricomycetidae</taxon>
        <taxon>Agaricales</taxon>
        <taxon>Marasmiineae</taxon>
        <taxon>Mycenaceae</taxon>
        <taxon>Favolaschia</taxon>
    </lineage>
</organism>
<sequence length="281" mass="30769">MSSDSDSDAPSTSTPPPPQKLSYDVTWVESTFNRRKYADSLLLPELDNGNLTRKDYEGLVAFVPGVRWKVDLLGFVTSGLTAGLWTWLKRPNKVLAAVGGYTLGETGGQVLRARAHAGYVQNLENVNGFARAMENIKHKVGYRAGTFQIVRPLSTTEREVEQSPFQPEPDAPYGESLPEFTTTSAPSIPTSRPTPSSPSSAPSKSRWEEIRAARNASGPTKAWDNIRQGRKADGTPLPKPSERDDKTSSEPAPYRDDDRAIAQASFDAILERERKMGTSSA</sequence>
<proteinExistence type="predicted"/>
<accession>A0AAW0ACQ2</accession>
<evidence type="ECO:0000313" key="3">
    <source>
        <dbReference type="Proteomes" id="UP001362999"/>
    </source>
</evidence>
<feature type="compositionally biased region" description="Low complexity" evidence="1">
    <location>
        <begin position="181"/>
        <end position="204"/>
    </location>
</feature>
<feature type="compositionally biased region" description="Basic and acidic residues" evidence="1">
    <location>
        <begin position="240"/>
        <end position="260"/>
    </location>
</feature>
<feature type="region of interest" description="Disordered" evidence="1">
    <location>
        <begin position="1"/>
        <end position="22"/>
    </location>
</feature>
<evidence type="ECO:0000313" key="2">
    <source>
        <dbReference type="EMBL" id="KAK7007038.1"/>
    </source>
</evidence>
<feature type="compositionally biased region" description="Low complexity" evidence="1">
    <location>
        <begin position="1"/>
        <end position="12"/>
    </location>
</feature>
<dbReference type="AlphaFoldDB" id="A0AAW0ACQ2"/>
<gene>
    <name evidence="2" type="ORF">R3P38DRAFT_3034950</name>
</gene>
<dbReference type="EMBL" id="JAWWNJ010000073">
    <property type="protein sequence ID" value="KAK7007038.1"/>
    <property type="molecule type" value="Genomic_DNA"/>
</dbReference>
<evidence type="ECO:0000256" key="1">
    <source>
        <dbReference type="SAM" id="MobiDB-lite"/>
    </source>
</evidence>
<name>A0AAW0ACQ2_9AGAR</name>